<dbReference type="Proteomes" id="UP000316714">
    <property type="component" value="Unassembled WGS sequence"/>
</dbReference>
<keyword evidence="3" id="KW-1185">Reference proteome</keyword>
<feature type="signal peptide" evidence="1">
    <location>
        <begin position="1"/>
        <end position="22"/>
    </location>
</feature>
<gene>
    <name evidence="2" type="ORF">KOR34_35730</name>
</gene>
<dbReference type="RefSeq" id="WP_146566614.1">
    <property type="nucleotide sequence ID" value="NZ_SIHJ01000002.1"/>
</dbReference>
<proteinExistence type="predicted"/>
<dbReference type="EMBL" id="SIHJ01000002">
    <property type="protein sequence ID" value="TWT33740.1"/>
    <property type="molecule type" value="Genomic_DNA"/>
</dbReference>
<name>A0A5C5V6K2_9BACT</name>
<evidence type="ECO:0000256" key="1">
    <source>
        <dbReference type="SAM" id="SignalP"/>
    </source>
</evidence>
<organism evidence="2 3">
    <name type="scientific">Posidoniimonas corsicana</name>
    <dbReference type="NCBI Taxonomy" id="1938618"/>
    <lineage>
        <taxon>Bacteria</taxon>
        <taxon>Pseudomonadati</taxon>
        <taxon>Planctomycetota</taxon>
        <taxon>Planctomycetia</taxon>
        <taxon>Pirellulales</taxon>
        <taxon>Lacipirellulaceae</taxon>
        <taxon>Posidoniimonas</taxon>
    </lineage>
</organism>
<evidence type="ECO:0000313" key="2">
    <source>
        <dbReference type="EMBL" id="TWT33740.1"/>
    </source>
</evidence>
<reference evidence="2 3" key="1">
    <citation type="submission" date="2019-02" db="EMBL/GenBank/DDBJ databases">
        <title>Deep-cultivation of Planctomycetes and their phenomic and genomic characterization uncovers novel biology.</title>
        <authorList>
            <person name="Wiegand S."/>
            <person name="Jogler M."/>
            <person name="Boedeker C."/>
            <person name="Pinto D."/>
            <person name="Vollmers J."/>
            <person name="Rivas-Marin E."/>
            <person name="Kohn T."/>
            <person name="Peeters S.H."/>
            <person name="Heuer A."/>
            <person name="Rast P."/>
            <person name="Oberbeckmann S."/>
            <person name="Bunk B."/>
            <person name="Jeske O."/>
            <person name="Meyerdierks A."/>
            <person name="Storesund J.E."/>
            <person name="Kallscheuer N."/>
            <person name="Luecker S."/>
            <person name="Lage O.M."/>
            <person name="Pohl T."/>
            <person name="Merkel B.J."/>
            <person name="Hornburger P."/>
            <person name="Mueller R.-W."/>
            <person name="Bruemmer F."/>
            <person name="Labrenz M."/>
            <person name="Spormann A.M."/>
            <person name="Op Den Camp H."/>
            <person name="Overmann J."/>
            <person name="Amann R."/>
            <person name="Jetten M.S.M."/>
            <person name="Mascher T."/>
            <person name="Medema M.H."/>
            <person name="Devos D.P."/>
            <person name="Kaster A.-K."/>
            <person name="Ovreas L."/>
            <person name="Rohde M."/>
            <person name="Galperin M.Y."/>
            <person name="Jogler C."/>
        </authorList>
    </citation>
    <scope>NUCLEOTIDE SEQUENCE [LARGE SCALE GENOMIC DNA]</scope>
    <source>
        <strain evidence="2 3">KOR34</strain>
    </source>
</reference>
<dbReference type="AlphaFoldDB" id="A0A5C5V6K2"/>
<keyword evidence="1" id="KW-0732">Signal</keyword>
<accession>A0A5C5V6K2</accession>
<feature type="chain" id="PRO_5022715902" description="PEP-CTERM protein-sorting domain-containing protein" evidence="1">
    <location>
        <begin position="23"/>
        <end position="206"/>
    </location>
</feature>
<comment type="caution">
    <text evidence="2">The sequence shown here is derived from an EMBL/GenBank/DDBJ whole genome shotgun (WGS) entry which is preliminary data.</text>
</comment>
<protein>
    <recommendedName>
        <fullName evidence="4">PEP-CTERM protein-sorting domain-containing protein</fullName>
    </recommendedName>
</protein>
<evidence type="ECO:0008006" key="4">
    <source>
        <dbReference type="Google" id="ProtNLM"/>
    </source>
</evidence>
<evidence type="ECO:0000313" key="3">
    <source>
        <dbReference type="Proteomes" id="UP000316714"/>
    </source>
</evidence>
<sequence length="206" mass="21764" precursor="true">MKLKPASLLLALTAVAGGVAHADDAFFPLDLRYGQKLVISFETPSPRLPDADTIAIGNSNARGNSGIEYLFEFALFDGDQLLGSFTTDNAIGLRQDLPALFTSPDSNEMVTQAVVDFSSIRDGSIDGRLIISSVGDDASPLNVMTYNSLAFLVGMSEPEPDFPPAHFPHLIPQGNLVILDAVVVPSPTGVSLAALASVVLLGRPRQ</sequence>